<dbReference type="AlphaFoldDB" id="A0A1M6Z727"/>
<proteinExistence type="predicted"/>
<organism evidence="1 2">
    <name type="scientific">Chitinophaga jiangningensis</name>
    <dbReference type="NCBI Taxonomy" id="1419482"/>
    <lineage>
        <taxon>Bacteria</taxon>
        <taxon>Pseudomonadati</taxon>
        <taxon>Bacteroidota</taxon>
        <taxon>Chitinophagia</taxon>
        <taxon>Chitinophagales</taxon>
        <taxon>Chitinophagaceae</taxon>
        <taxon>Chitinophaga</taxon>
    </lineage>
</organism>
<accession>A0A1M6Z727</accession>
<protein>
    <submittedName>
        <fullName evidence="1">Uncharacterized protein</fullName>
    </submittedName>
</protein>
<dbReference type="Proteomes" id="UP000184420">
    <property type="component" value="Unassembled WGS sequence"/>
</dbReference>
<name>A0A1M6Z727_9BACT</name>
<keyword evidence="2" id="KW-1185">Reference proteome</keyword>
<dbReference type="EMBL" id="FRBL01000002">
    <property type="protein sequence ID" value="SHL26220.1"/>
    <property type="molecule type" value="Genomic_DNA"/>
</dbReference>
<evidence type="ECO:0000313" key="2">
    <source>
        <dbReference type="Proteomes" id="UP000184420"/>
    </source>
</evidence>
<sequence length="36" mass="4042">MNILGIADTVPYEVQHFPVLVHPYPVRINSKYDGTG</sequence>
<gene>
    <name evidence="1" type="ORF">SAMN05444266_102638</name>
</gene>
<reference evidence="1 2" key="1">
    <citation type="submission" date="2016-11" db="EMBL/GenBank/DDBJ databases">
        <authorList>
            <person name="Jaros S."/>
            <person name="Januszkiewicz K."/>
            <person name="Wedrychowicz H."/>
        </authorList>
    </citation>
    <scope>NUCLEOTIDE SEQUENCE [LARGE SCALE GENOMIC DNA]</scope>
    <source>
        <strain evidence="1 2">DSM 27406</strain>
    </source>
</reference>
<evidence type="ECO:0000313" key="1">
    <source>
        <dbReference type="EMBL" id="SHL26220.1"/>
    </source>
</evidence>